<sequence>METDEKWVYTPWGYAMFLYQDSLKATVKLHWGGLGYLNPSSLTSSIHFSIKLFSASRDTLEYQWEITQDFSLLYSLIQKQFSLTPKTELSIYYIKGKLIKILPSDCPLNLKLKNNIKFLGIIKTSITSDDAKNSQNLEAFRL</sequence>
<reference evidence="1 2" key="1">
    <citation type="submission" date="2016-11" db="EMBL/GenBank/DDBJ databases">
        <title>The macronuclear genome of Stentor coeruleus: a giant cell with tiny introns.</title>
        <authorList>
            <person name="Slabodnick M."/>
            <person name="Ruby J.G."/>
            <person name="Reiff S.B."/>
            <person name="Swart E.C."/>
            <person name="Gosai S."/>
            <person name="Prabakaran S."/>
            <person name="Witkowska E."/>
            <person name="Larue G.E."/>
            <person name="Fisher S."/>
            <person name="Freeman R.M."/>
            <person name="Gunawardena J."/>
            <person name="Chu W."/>
            <person name="Stover N.A."/>
            <person name="Gregory B.D."/>
            <person name="Nowacki M."/>
            <person name="Derisi J."/>
            <person name="Roy S.W."/>
            <person name="Marshall W.F."/>
            <person name="Sood P."/>
        </authorList>
    </citation>
    <scope>NUCLEOTIDE SEQUENCE [LARGE SCALE GENOMIC DNA]</scope>
    <source>
        <strain evidence="1">WM001</strain>
    </source>
</reference>
<protein>
    <recommendedName>
        <fullName evidence="3">Ubiquitin-like domain-containing protein</fullName>
    </recommendedName>
</protein>
<accession>A0A1R2CC08</accession>
<comment type="caution">
    <text evidence="1">The sequence shown here is derived from an EMBL/GenBank/DDBJ whole genome shotgun (WGS) entry which is preliminary data.</text>
</comment>
<evidence type="ECO:0008006" key="3">
    <source>
        <dbReference type="Google" id="ProtNLM"/>
    </source>
</evidence>
<dbReference type="Proteomes" id="UP000187209">
    <property type="component" value="Unassembled WGS sequence"/>
</dbReference>
<name>A0A1R2CC08_9CILI</name>
<evidence type="ECO:0000313" key="2">
    <source>
        <dbReference type="Proteomes" id="UP000187209"/>
    </source>
</evidence>
<organism evidence="1 2">
    <name type="scientific">Stentor coeruleus</name>
    <dbReference type="NCBI Taxonomy" id="5963"/>
    <lineage>
        <taxon>Eukaryota</taxon>
        <taxon>Sar</taxon>
        <taxon>Alveolata</taxon>
        <taxon>Ciliophora</taxon>
        <taxon>Postciliodesmatophora</taxon>
        <taxon>Heterotrichea</taxon>
        <taxon>Heterotrichida</taxon>
        <taxon>Stentoridae</taxon>
        <taxon>Stentor</taxon>
    </lineage>
</organism>
<dbReference type="OrthoDB" id="25503at2759"/>
<dbReference type="EMBL" id="MPUH01000204">
    <property type="protein sequence ID" value="OMJ86500.1"/>
    <property type="molecule type" value="Genomic_DNA"/>
</dbReference>
<gene>
    <name evidence="1" type="ORF">SteCoe_11994</name>
</gene>
<proteinExistence type="predicted"/>
<keyword evidence="2" id="KW-1185">Reference proteome</keyword>
<dbReference type="AlphaFoldDB" id="A0A1R2CC08"/>
<evidence type="ECO:0000313" key="1">
    <source>
        <dbReference type="EMBL" id="OMJ86500.1"/>
    </source>
</evidence>